<gene>
    <name evidence="5" type="ORF">CJD38_00095</name>
</gene>
<dbReference type="InterPro" id="IPR013780">
    <property type="entry name" value="Glyco_hydro_b"/>
</dbReference>
<evidence type="ECO:0000259" key="4">
    <source>
        <dbReference type="Pfam" id="PF00150"/>
    </source>
</evidence>
<dbReference type="InterPro" id="IPR052066">
    <property type="entry name" value="Glycosphingolipid_Hydrolases"/>
</dbReference>
<dbReference type="InterPro" id="IPR001547">
    <property type="entry name" value="Glyco_hydro_5"/>
</dbReference>
<dbReference type="PANTHER" id="PTHR31308:SF3">
    <property type="entry name" value="ENDOGLYCOCERAMIDASE"/>
    <property type="match status" value="1"/>
</dbReference>
<comment type="caution">
    <text evidence="5">The sequence shown here is derived from an EMBL/GenBank/DDBJ whole genome shotgun (WGS) entry which is preliminary data.</text>
</comment>
<evidence type="ECO:0000313" key="6">
    <source>
        <dbReference type="Proteomes" id="UP000244248"/>
    </source>
</evidence>
<evidence type="ECO:0000256" key="2">
    <source>
        <dbReference type="ARBA" id="ARBA00023295"/>
    </source>
</evidence>
<dbReference type="SUPFAM" id="SSF51445">
    <property type="entry name" value="(Trans)glycosidases"/>
    <property type="match status" value="1"/>
</dbReference>
<dbReference type="EMBL" id="QANS01000001">
    <property type="protein sequence ID" value="PTU32568.1"/>
    <property type="molecule type" value="Genomic_DNA"/>
</dbReference>
<evidence type="ECO:0000256" key="3">
    <source>
        <dbReference type="RuleBase" id="RU361153"/>
    </source>
</evidence>
<dbReference type="PANTHER" id="PTHR31308">
    <property type="match status" value="1"/>
</dbReference>
<dbReference type="Gene3D" id="2.60.40.1180">
    <property type="entry name" value="Golgi alpha-mannosidase II"/>
    <property type="match status" value="1"/>
</dbReference>
<dbReference type="AlphaFoldDB" id="A0A2T5MJ34"/>
<dbReference type="InterPro" id="IPR017853">
    <property type="entry name" value="GH"/>
</dbReference>
<dbReference type="GO" id="GO:0000272">
    <property type="term" value="P:polysaccharide catabolic process"/>
    <property type="evidence" value="ECO:0007669"/>
    <property type="project" value="InterPro"/>
</dbReference>
<name>A0A2T5MJ34_9GAMM</name>
<evidence type="ECO:0000313" key="5">
    <source>
        <dbReference type="EMBL" id="PTU32568.1"/>
    </source>
</evidence>
<dbReference type="Gene3D" id="3.20.20.80">
    <property type="entry name" value="Glycosidases"/>
    <property type="match status" value="1"/>
</dbReference>
<dbReference type="Proteomes" id="UP000244248">
    <property type="component" value="Unassembled WGS sequence"/>
</dbReference>
<organism evidence="5 6">
    <name type="scientific">Stenotrophobium rhamnosiphilum</name>
    <dbReference type="NCBI Taxonomy" id="2029166"/>
    <lineage>
        <taxon>Bacteria</taxon>
        <taxon>Pseudomonadati</taxon>
        <taxon>Pseudomonadota</taxon>
        <taxon>Gammaproteobacteria</taxon>
        <taxon>Nevskiales</taxon>
        <taxon>Nevskiaceae</taxon>
        <taxon>Stenotrophobium</taxon>
    </lineage>
</organism>
<keyword evidence="2 3" id="KW-0326">Glycosidase</keyword>
<dbReference type="GO" id="GO:0004553">
    <property type="term" value="F:hydrolase activity, hydrolyzing O-glycosyl compounds"/>
    <property type="evidence" value="ECO:0007669"/>
    <property type="project" value="InterPro"/>
</dbReference>
<feature type="domain" description="Glycoside hydrolase family 5" evidence="4">
    <location>
        <begin position="116"/>
        <end position="374"/>
    </location>
</feature>
<keyword evidence="1 3" id="KW-0378">Hydrolase</keyword>
<proteinExistence type="inferred from homology"/>
<sequence length="539" mass="58330">MLRAERRTKLFLLMRRRESLAILRAAQGSAGEIFVKVGTKGIVIALVLLLAACGSSSSPTSSVTSAKSLPLLHATRGATPGIYDDQGRQVLLHGVNYGALGDYYIDQPEYPAPVLAKASDFPQMAALGINSVRLLLSWSRVEPQPGVYDETYLAQVRSQIEKAAAQGLYVIVDMHQDAWGKFVATRETSDVCLPPLLEDAIGWDGAPEWATITNGLTTCRIQQRELSPAVQAAFTNFYLDTQGIQTRFIAMWQHVVKAVAPYNNVVGYDLFNEPNPGFLVEADAVTYLSVFYTRLITAIRATEAAQAKPVQHIIFFEPDIIWSLLGFTLPTLPIFTDDTNLVFSPHFYCGAGAPSTAAQCFSYAQSVSQLYQTTFWVGEWGYFGAPDTIGPDVYEFSANQDQMLVGAAEWQWAQACGDPHTIGKPGNKPGDTVVQLKLLGCPGDVDLGYVQANAMAMSRAYPRHAPGRLQQVSANIDSGELDMAGSGTGMLELWIPDRIGKPKISGNGLGAPVIKRVPGGFIARVPVSGAYSAQVLKGT</sequence>
<keyword evidence="6" id="KW-1185">Reference proteome</keyword>
<reference evidence="5 6" key="1">
    <citation type="submission" date="2018-04" db="EMBL/GenBank/DDBJ databases">
        <title>Novel species isolated from glacier.</title>
        <authorList>
            <person name="Liu Q."/>
            <person name="Xin Y.-H."/>
        </authorList>
    </citation>
    <scope>NUCLEOTIDE SEQUENCE [LARGE SCALE GENOMIC DNA]</scope>
    <source>
        <strain evidence="5 6">GT1R17</strain>
    </source>
</reference>
<protein>
    <recommendedName>
        <fullName evidence="4">Glycoside hydrolase family 5 domain-containing protein</fullName>
    </recommendedName>
</protein>
<comment type="similarity">
    <text evidence="3">Belongs to the glycosyl hydrolase 5 (cellulase A) family.</text>
</comment>
<accession>A0A2T5MJ34</accession>
<evidence type="ECO:0000256" key="1">
    <source>
        <dbReference type="ARBA" id="ARBA00022801"/>
    </source>
</evidence>
<dbReference type="Pfam" id="PF00150">
    <property type="entry name" value="Cellulase"/>
    <property type="match status" value="1"/>
</dbReference>